<proteinExistence type="inferred from homology"/>
<dbReference type="GO" id="GO:0031966">
    <property type="term" value="C:mitochondrial membrane"/>
    <property type="evidence" value="ECO:0007669"/>
    <property type="project" value="UniProtKB-SubCell"/>
</dbReference>
<dbReference type="GO" id="GO:1902603">
    <property type="term" value="P:carnitine transmembrane transport"/>
    <property type="evidence" value="ECO:0007669"/>
    <property type="project" value="TreeGrafter"/>
</dbReference>
<evidence type="ECO:0000313" key="14">
    <source>
        <dbReference type="Proteomes" id="UP001163798"/>
    </source>
</evidence>
<dbReference type="GO" id="GO:0015227">
    <property type="term" value="F:O-acyl-L-carnitine transmembrane transporter activity"/>
    <property type="evidence" value="ECO:0007669"/>
    <property type="project" value="TreeGrafter"/>
</dbReference>
<dbReference type="EMBL" id="MU793422">
    <property type="protein sequence ID" value="KAJ3783377.1"/>
    <property type="molecule type" value="Genomic_DNA"/>
</dbReference>
<feature type="chain" id="PRO_5041414991" evidence="11">
    <location>
        <begin position="23"/>
        <end position="1162"/>
    </location>
</feature>
<evidence type="ECO:0000256" key="6">
    <source>
        <dbReference type="ARBA" id="ARBA00022989"/>
    </source>
</evidence>
<comment type="subcellular location">
    <subcellularLocation>
        <location evidence="1">Mitochondrion membrane</location>
        <topology evidence="1">Multi-pass membrane protein</topology>
    </subcellularLocation>
</comment>
<feature type="domain" description="FAS1" evidence="12">
    <location>
        <begin position="498"/>
        <end position="641"/>
    </location>
</feature>
<dbReference type="PROSITE" id="PS50213">
    <property type="entry name" value="FAS1"/>
    <property type="match status" value="4"/>
</dbReference>
<feature type="transmembrane region" description="Helical" evidence="10">
    <location>
        <begin position="932"/>
        <end position="955"/>
    </location>
</feature>
<evidence type="ECO:0000256" key="2">
    <source>
        <dbReference type="ARBA" id="ARBA00006375"/>
    </source>
</evidence>
<dbReference type="SMART" id="SM00554">
    <property type="entry name" value="FAS1"/>
    <property type="match status" value="5"/>
</dbReference>
<dbReference type="InterPro" id="IPR050567">
    <property type="entry name" value="Mitochondrial_Carrier"/>
</dbReference>
<dbReference type="InterPro" id="IPR036378">
    <property type="entry name" value="FAS1_dom_sf"/>
</dbReference>
<evidence type="ECO:0000259" key="12">
    <source>
        <dbReference type="PROSITE" id="PS50213"/>
    </source>
</evidence>
<sequence>MLTTTMFLKLLTLLASLNFSLAAQVIFSSSNTSIYSTTIIDTLSNDPDYLSLLQLIQRARLVPTLNRLKGITLFAPTNDAIERHSLWNSILKDSSPLIRDNVQEQLRQQLFYHLLNETIPPEVDSVIVLKTLHYPHTPLEPPSREPPPHPPWMPVPNGTLGGEPQRLRLGAREDNGYVGVDAFRNGGARIVKGQVDAGNGVVLGIAEVLEPPPDLATVLSQQSSLTFFRKVLTPEIKKLLNSTSELTLFLPIDEAWDALNHYERIYLESEYATDDLLRILNMHAVVHTGVKWSDSFEPAINLTTVDGTTLEIVVHPEKTMVSTAELVQPDIYSSNGVLHLISSLLIPDGALQITPEKYLLALNCSDFVSFIHDAELTFLINDTSSSYTILAPSDDVLSILANGELPEPGSEEMKKLLRYHFIPGKLNSKKLHSGMLIETALQEPGLGGSRQVLRVEVDENQKDEAWKWLRFGGAKVLREPVEVDNTLIYFISRPIIPPSDALETVLPMLDFSMFIAAVLSTSIGDKIRNAASTSLLIPHNSAFDRLGLLVSEYLLASSSKPDLENVLLHHVLSSVRYSEALRNGTQRTFASAEGSDLSVSREKNGTVFVGASGGWVGMKSQLHTRNILTQTGVVHELSDILIPRSVELTVGKLMKAAKGDTMVSLVTKAGLDWVLNGTAPPEDSQWAERGFGKAGWVLFCPNDNAFGQYNLTELYDDKEKLVSIVSQHLIPLPSQTNKLIVTPLDDDPLYNNRPLLLDDAVTYSTLQSASSVYGDLVFKQSEDAKGGYIVGIKGARGTDKQTDWANVISWGRTTTTGGGGVIRIDRLLIPYYPSWWTEYGLPVIVGVLGIFAICGFFYGAELEADSPVTNAASATAENVKAFIAGGFGGVCAVLVGHPFDLTKTRLQTAPSGTYTGAIDVVKKILARDGIFGVYRGIVPPLFGVTPIFAVSFWAYDASKKLIMTLTDNEGTLSTSQLAAAGFLSAVPTTVVTAPVERAKVLLQVQGQGLSEQKYKGIAGVLRHMYNEGGLRSVFKGSGATLARDGPGSAAYFAAYEVTKKALTPAGSSPSDLNLGSIICAGGFAGVAMWALAIPPDVLKSRIQSAPKDTYSGILDCARKTIAQDGVAALWKGFGPAMARAFPANAATFLGVEASRKMLDKFM</sequence>
<reference evidence="13" key="1">
    <citation type="submission" date="2022-08" db="EMBL/GenBank/DDBJ databases">
        <authorList>
            <consortium name="DOE Joint Genome Institute"/>
            <person name="Min B."/>
            <person name="Riley R."/>
            <person name="Sierra-Patev S."/>
            <person name="Naranjo-Ortiz M."/>
            <person name="Looney B."/>
            <person name="Konkel Z."/>
            <person name="Slot J.C."/>
            <person name="Sakamoto Y."/>
            <person name="Steenwyk J.L."/>
            <person name="Rokas A."/>
            <person name="Carro J."/>
            <person name="Camarero S."/>
            <person name="Ferreira P."/>
            <person name="Molpeceres G."/>
            <person name="Ruiz-Duenas F.J."/>
            <person name="Serrano A."/>
            <person name="Henrissat B."/>
            <person name="Drula E."/>
            <person name="Hughes K.W."/>
            <person name="Mata J.L."/>
            <person name="Ishikawa N.K."/>
            <person name="Vargas-Isla R."/>
            <person name="Ushijima S."/>
            <person name="Smith C.A."/>
            <person name="Ahrendt S."/>
            <person name="Andreopoulos W."/>
            <person name="He G."/>
            <person name="Labutti K."/>
            <person name="Lipzen A."/>
            <person name="Ng V."/>
            <person name="Sandor L."/>
            <person name="Barry K."/>
            <person name="Martinez A.T."/>
            <person name="Xiao Y."/>
            <person name="Gibbons J.G."/>
            <person name="Terashima K."/>
            <person name="Hibbett D.S."/>
            <person name="Grigoriev I.V."/>
        </authorList>
    </citation>
    <scope>NUCLEOTIDE SEQUENCE</scope>
    <source>
        <strain evidence="13">TFB10291</strain>
    </source>
</reference>
<feature type="transmembrane region" description="Helical" evidence="10">
    <location>
        <begin position="839"/>
        <end position="860"/>
    </location>
</feature>
<evidence type="ECO:0000256" key="5">
    <source>
        <dbReference type="ARBA" id="ARBA00022737"/>
    </source>
</evidence>
<feature type="domain" description="FAS1" evidence="12">
    <location>
        <begin position="212"/>
        <end position="345"/>
    </location>
</feature>
<keyword evidence="3" id="KW-0813">Transport</keyword>
<organism evidence="13 14">
    <name type="scientific">Lentinula aff. detonsa</name>
    <dbReference type="NCBI Taxonomy" id="2804958"/>
    <lineage>
        <taxon>Eukaryota</taxon>
        <taxon>Fungi</taxon>
        <taxon>Dikarya</taxon>
        <taxon>Basidiomycota</taxon>
        <taxon>Agaricomycotina</taxon>
        <taxon>Agaricomycetes</taxon>
        <taxon>Agaricomycetidae</taxon>
        <taxon>Agaricales</taxon>
        <taxon>Marasmiineae</taxon>
        <taxon>Omphalotaceae</taxon>
        <taxon>Lentinula</taxon>
    </lineage>
</organism>
<keyword evidence="11" id="KW-0732">Signal</keyword>
<evidence type="ECO:0000256" key="8">
    <source>
        <dbReference type="ARBA" id="ARBA00023136"/>
    </source>
</evidence>
<keyword evidence="7" id="KW-0496">Mitochondrion</keyword>
<keyword evidence="14" id="KW-1185">Reference proteome</keyword>
<feature type="signal peptide" evidence="11">
    <location>
        <begin position="1"/>
        <end position="22"/>
    </location>
</feature>
<dbReference type="InterPro" id="IPR000782">
    <property type="entry name" value="FAS1_domain"/>
</dbReference>
<evidence type="ECO:0000256" key="1">
    <source>
        <dbReference type="ARBA" id="ARBA00004225"/>
    </source>
</evidence>
<feature type="repeat" description="Solcar" evidence="9">
    <location>
        <begin position="876"/>
        <end position="961"/>
    </location>
</feature>
<dbReference type="AlphaFoldDB" id="A0AA38NI98"/>
<feature type="transmembrane region" description="Helical" evidence="10">
    <location>
        <begin position="1072"/>
        <end position="1093"/>
    </location>
</feature>
<dbReference type="Gene3D" id="1.50.40.10">
    <property type="entry name" value="Mitochondrial carrier domain"/>
    <property type="match status" value="2"/>
</dbReference>
<dbReference type="InterPro" id="IPR018108">
    <property type="entry name" value="MCP_transmembrane"/>
</dbReference>
<accession>A0AA38NI98</accession>
<evidence type="ECO:0000313" key="13">
    <source>
        <dbReference type="EMBL" id="KAJ3783377.1"/>
    </source>
</evidence>
<dbReference type="Proteomes" id="UP001163798">
    <property type="component" value="Unassembled WGS sequence"/>
</dbReference>
<dbReference type="Gene3D" id="2.30.180.10">
    <property type="entry name" value="FAS1 domain"/>
    <property type="match status" value="5"/>
</dbReference>
<dbReference type="PANTHER" id="PTHR45624">
    <property type="entry name" value="MITOCHONDRIAL BASIC AMINO ACIDS TRANSPORTER-RELATED"/>
    <property type="match status" value="1"/>
</dbReference>
<keyword evidence="5" id="KW-0677">Repeat</keyword>
<dbReference type="Pfam" id="PF00153">
    <property type="entry name" value="Mito_carr"/>
    <property type="match status" value="3"/>
</dbReference>
<dbReference type="InterPro" id="IPR023395">
    <property type="entry name" value="MCP_dom_sf"/>
</dbReference>
<name>A0AA38NI98_9AGAR</name>
<keyword evidence="6 10" id="KW-1133">Transmembrane helix</keyword>
<evidence type="ECO:0000256" key="7">
    <source>
        <dbReference type="ARBA" id="ARBA00023128"/>
    </source>
</evidence>
<comment type="caution">
    <text evidence="13">The sequence shown here is derived from an EMBL/GenBank/DDBJ whole genome shotgun (WGS) entry which is preliminary data.</text>
</comment>
<evidence type="ECO:0000256" key="11">
    <source>
        <dbReference type="SAM" id="SignalP"/>
    </source>
</evidence>
<dbReference type="SUPFAM" id="SSF103506">
    <property type="entry name" value="Mitochondrial carrier"/>
    <property type="match status" value="1"/>
</dbReference>
<gene>
    <name evidence="13" type="ORF">GGU10DRAFT_389136</name>
</gene>
<feature type="domain" description="FAS1" evidence="12">
    <location>
        <begin position="351"/>
        <end position="495"/>
    </location>
</feature>
<comment type="similarity">
    <text evidence="2">Belongs to the mitochondrial carrier (TC 2.A.29) family.</text>
</comment>
<keyword evidence="8 9" id="KW-0472">Membrane</keyword>
<dbReference type="PROSITE" id="PS50920">
    <property type="entry name" value="SOLCAR"/>
    <property type="match status" value="3"/>
</dbReference>
<feature type="repeat" description="Solcar" evidence="9">
    <location>
        <begin position="972"/>
        <end position="1061"/>
    </location>
</feature>
<evidence type="ECO:0000256" key="10">
    <source>
        <dbReference type="SAM" id="Phobius"/>
    </source>
</evidence>
<protein>
    <submittedName>
        <fullName evidence="13">Carnitine/acyl carnitine carrier</fullName>
    </submittedName>
</protein>
<feature type="repeat" description="Solcar" evidence="9">
    <location>
        <begin position="1072"/>
        <end position="1157"/>
    </location>
</feature>
<keyword evidence="4 9" id="KW-0812">Transmembrane</keyword>
<evidence type="ECO:0000256" key="4">
    <source>
        <dbReference type="ARBA" id="ARBA00022692"/>
    </source>
</evidence>
<dbReference type="Pfam" id="PF02469">
    <property type="entry name" value="Fasciclin"/>
    <property type="match status" value="4"/>
</dbReference>
<dbReference type="GO" id="GO:0006839">
    <property type="term" value="P:mitochondrial transport"/>
    <property type="evidence" value="ECO:0007669"/>
    <property type="project" value="TreeGrafter"/>
</dbReference>
<evidence type="ECO:0000256" key="3">
    <source>
        <dbReference type="ARBA" id="ARBA00022448"/>
    </source>
</evidence>
<dbReference type="SUPFAM" id="SSF82153">
    <property type="entry name" value="FAS1 domain"/>
    <property type="match status" value="5"/>
</dbReference>
<evidence type="ECO:0000256" key="9">
    <source>
        <dbReference type="PROSITE-ProRule" id="PRU00282"/>
    </source>
</evidence>
<dbReference type="PANTHER" id="PTHR45624:SF4">
    <property type="entry name" value="CONGESTED-LIKE TRACHEA PROTEIN-RELATED"/>
    <property type="match status" value="1"/>
</dbReference>
<feature type="domain" description="FAS1" evidence="12">
    <location>
        <begin position="36"/>
        <end position="209"/>
    </location>
</feature>